<keyword evidence="2" id="KW-1185">Reference proteome</keyword>
<evidence type="ECO:0008006" key="3">
    <source>
        <dbReference type="Google" id="ProtNLM"/>
    </source>
</evidence>
<dbReference type="Proteomes" id="UP001595836">
    <property type="component" value="Unassembled WGS sequence"/>
</dbReference>
<organism evidence="1 2">
    <name type="scientific">Dietzia aurantiaca</name>
    <dbReference type="NCBI Taxonomy" id="983873"/>
    <lineage>
        <taxon>Bacteria</taxon>
        <taxon>Bacillati</taxon>
        <taxon>Actinomycetota</taxon>
        <taxon>Actinomycetes</taxon>
        <taxon>Mycobacteriales</taxon>
        <taxon>Dietziaceae</taxon>
        <taxon>Dietzia</taxon>
    </lineage>
</organism>
<reference evidence="2" key="1">
    <citation type="journal article" date="2019" name="Int. J. Syst. Evol. Microbiol.">
        <title>The Global Catalogue of Microorganisms (GCM) 10K type strain sequencing project: providing services to taxonomists for standard genome sequencing and annotation.</title>
        <authorList>
            <consortium name="The Broad Institute Genomics Platform"/>
            <consortium name="The Broad Institute Genome Sequencing Center for Infectious Disease"/>
            <person name="Wu L."/>
            <person name="Ma J."/>
        </authorList>
    </citation>
    <scope>NUCLEOTIDE SEQUENCE [LARGE SCALE GENOMIC DNA]</scope>
    <source>
        <strain evidence="2">JCM 11882</strain>
    </source>
</reference>
<evidence type="ECO:0000313" key="1">
    <source>
        <dbReference type="EMBL" id="MFC4755978.1"/>
    </source>
</evidence>
<accession>A0ABV9PW01</accession>
<dbReference type="PROSITE" id="PS51257">
    <property type="entry name" value="PROKAR_LIPOPROTEIN"/>
    <property type="match status" value="1"/>
</dbReference>
<name>A0ABV9PW01_9ACTN</name>
<evidence type="ECO:0000313" key="2">
    <source>
        <dbReference type="Proteomes" id="UP001595836"/>
    </source>
</evidence>
<dbReference type="EMBL" id="JBHSHP010000056">
    <property type="protein sequence ID" value="MFC4755978.1"/>
    <property type="molecule type" value="Genomic_DNA"/>
</dbReference>
<protein>
    <recommendedName>
        <fullName evidence="3">DUF4352 domain-containing protein</fullName>
    </recommendedName>
</protein>
<sequence>MRSKGLIIGVAAAALTVGIVGCSSDGDSGTGGSAAQTTAEVQLPASITPTAPGTTLKLNETAYVPIDSHDDAAGMIGVTVTNYLEGNVDDVNEASSKEQARGEVFYVQDTITNASDAPLPDDFELLNLGLVMPDKKPITPRISVPGLKNCDGVEAPPKQINKGESYTSCTVVRGGSEVFAAGYEARGETEATNYRGNPILWKK</sequence>
<gene>
    <name evidence="1" type="ORF">ACFO7U_14495</name>
</gene>
<dbReference type="RefSeq" id="WP_344995768.1">
    <property type="nucleotide sequence ID" value="NZ_BAABCD010000053.1"/>
</dbReference>
<comment type="caution">
    <text evidence="1">The sequence shown here is derived from an EMBL/GenBank/DDBJ whole genome shotgun (WGS) entry which is preliminary data.</text>
</comment>
<proteinExistence type="predicted"/>